<dbReference type="KEGG" id="cmax:111497464"/>
<dbReference type="PANTHER" id="PTHR33184:SF72">
    <property type="entry name" value="BETA-1,3-N-ACETYLGLUCOSAMINYLTRANSFERASE FAMILY PROTEIN"/>
    <property type="match status" value="1"/>
</dbReference>
<evidence type="ECO:0000313" key="3">
    <source>
        <dbReference type="Proteomes" id="UP000504608"/>
    </source>
</evidence>
<evidence type="ECO:0000256" key="2">
    <source>
        <dbReference type="SAM" id="SignalP"/>
    </source>
</evidence>
<dbReference type="AlphaFoldDB" id="A0A6J1KP98"/>
<reference evidence="4" key="1">
    <citation type="submission" date="2025-08" db="UniProtKB">
        <authorList>
            <consortium name="RefSeq"/>
        </authorList>
    </citation>
    <scope>IDENTIFICATION</scope>
    <source>
        <tissue evidence="4">Young leaves</tissue>
    </source>
</reference>
<keyword evidence="1 2" id="KW-0732">Signal</keyword>
<dbReference type="InterPro" id="IPR040361">
    <property type="entry name" value="TPD1"/>
</dbReference>
<name>A0A6J1KP98_CUCMA</name>
<dbReference type="Pfam" id="PF24068">
    <property type="entry name" value="TPD1_C"/>
    <property type="match status" value="1"/>
</dbReference>
<dbReference type="RefSeq" id="XP_023004032.1">
    <property type="nucleotide sequence ID" value="XM_023148264.1"/>
</dbReference>
<protein>
    <submittedName>
        <fullName evidence="4">Protein TAPETUM DETERMINANT 1-like</fullName>
    </submittedName>
</protein>
<dbReference type="GeneID" id="111497464"/>
<feature type="signal peptide" evidence="2">
    <location>
        <begin position="1"/>
        <end position="22"/>
    </location>
</feature>
<keyword evidence="3" id="KW-1185">Reference proteome</keyword>
<gene>
    <name evidence="4" type="primary">LOC111497464</name>
</gene>
<accession>A0A6J1KP98</accession>
<dbReference type="Proteomes" id="UP000504608">
    <property type="component" value="Unplaced"/>
</dbReference>
<proteinExistence type="predicted"/>
<dbReference type="OrthoDB" id="603213at2759"/>
<evidence type="ECO:0000256" key="1">
    <source>
        <dbReference type="ARBA" id="ARBA00022729"/>
    </source>
</evidence>
<dbReference type="GO" id="GO:0001709">
    <property type="term" value="P:cell fate determination"/>
    <property type="evidence" value="ECO:0007669"/>
    <property type="project" value="TreeGrafter"/>
</dbReference>
<feature type="chain" id="PRO_5026674082" evidence="2">
    <location>
        <begin position="23"/>
        <end position="122"/>
    </location>
</feature>
<dbReference type="PANTHER" id="PTHR33184">
    <property type="entry name" value="PROTEIN TAPETUM DETERMINANT 1-LIKE-RELATED"/>
    <property type="match status" value="1"/>
</dbReference>
<organism evidence="3 4">
    <name type="scientific">Cucurbita maxima</name>
    <name type="common">Pumpkin</name>
    <name type="synonym">Winter squash</name>
    <dbReference type="NCBI Taxonomy" id="3661"/>
    <lineage>
        <taxon>Eukaryota</taxon>
        <taxon>Viridiplantae</taxon>
        <taxon>Streptophyta</taxon>
        <taxon>Embryophyta</taxon>
        <taxon>Tracheophyta</taxon>
        <taxon>Spermatophyta</taxon>
        <taxon>Magnoliopsida</taxon>
        <taxon>eudicotyledons</taxon>
        <taxon>Gunneridae</taxon>
        <taxon>Pentapetalae</taxon>
        <taxon>rosids</taxon>
        <taxon>fabids</taxon>
        <taxon>Cucurbitales</taxon>
        <taxon>Cucurbitaceae</taxon>
        <taxon>Cucurbiteae</taxon>
        <taxon>Cucurbita</taxon>
    </lineage>
</organism>
<sequence>MAPFAKLFAALLFVSLLHKGNCQCVSNDIAIRQTMSGFQIHGMTEWNVTISNICLCSQSEVKLDCRGFQTTKSIDPSVLAVTDSECLVNNGLPIFKSNSITFTYAHDPKFDFKLISSQINCS</sequence>
<evidence type="ECO:0000313" key="4">
    <source>
        <dbReference type="RefSeq" id="XP_023004032.1"/>
    </source>
</evidence>